<feature type="region of interest" description="Disordered" evidence="1">
    <location>
        <begin position="1"/>
        <end position="64"/>
    </location>
</feature>
<evidence type="ECO:0000313" key="3">
    <source>
        <dbReference type="EMBL" id="QBJ89690.1"/>
    </source>
</evidence>
<dbReference type="STRING" id="73044.GCA_000725795_01278"/>
<evidence type="ECO:0000256" key="2">
    <source>
        <dbReference type="SAM" id="Phobius"/>
    </source>
</evidence>
<feature type="compositionally biased region" description="Basic and acidic residues" evidence="1">
    <location>
        <begin position="31"/>
        <end position="58"/>
    </location>
</feature>
<evidence type="ECO:0000256" key="1">
    <source>
        <dbReference type="SAM" id="MobiDB-lite"/>
    </source>
</evidence>
<dbReference type="EMBL" id="CP032229">
    <property type="protein sequence ID" value="QBJ89690.1"/>
    <property type="molecule type" value="Genomic_DNA"/>
</dbReference>
<keyword evidence="2" id="KW-1133">Transmembrane helix</keyword>
<sequence length="354" mass="37958">MGAGTEPDGSSRSDEEWERFLRESVAGSADAPKEPSARAREVAGRLRTEPRRGLDGRRDHRPARSRRPVGRYVVGLLAVLALLFVALAPGRVVDLVTGSDVSRPDARRATAQDPFRGSPATAWASGTAGITMPKETKAVGGMSAAEVGRALNRSRDFLAASSLDRAVLRGERPEKAIALINPHQKDVQHLLKTAFQAPGEKNDPLLLFSRFQPSRAHLVGDIVKTRGALTYREGERGALRATADVTFVYPVARPGGDEILRTIVRRELVLSWDDPDKVHTEPGTFSVVSYNYDMTNGGCGTPTGYFVPPFGPDHDADESGREVDPYDRGTPFGQGGSAGSAGSAGDECGRATRS</sequence>
<dbReference type="OrthoDB" id="3419910at2"/>
<organism evidence="3 4">
    <name type="scientific">Streptomyces seoulensis</name>
    <dbReference type="NCBI Taxonomy" id="73044"/>
    <lineage>
        <taxon>Bacteria</taxon>
        <taxon>Bacillati</taxon>
        <taxon>Actinomycetota</taxon>
        <taxon>Actinomycetes</taxon>
        <taxon>Kitasatosporales</taxon>
        <taxon>Streptomycetaceae</taxon>
        <taxon>Streptomyces</taxon>
    </lineage>
</organism>
<dbReference type="Proteomes" id="UP000292547">
    <property type="component" value="Chromosome"/>
</dbReference>
<proteinExistence type="predicted"/>
<feature type="compositionally biased region" description="Basic and acidic residues" evidence="1">
    <location>
        <begin position="312"/>
        <end position="327"/>
    </location>
</feature>
<gene>
    <name evidence="3" type="ORF">D0Z67_04805</name>
</gene>
<dbReference type="AlphaFoldDB" id="A0A4P6TR42"/>
<dbReference type="GeneID" id="300098247"/>
<name>A0A4P6TR42_STRSO</name>
<reference evidence="3 4" key="1">
    <citation type="submission" date="2018-08" db="EMBL/GenBank/DDBJ databases">
        <title>The complete genome sequence of Streptomyces seoulensis, a pioneer strain for nickel superoxide dismutase discovery.</title>
        <authorList>
            <person name="Shin J."/>
            <person name="Lee J.-S."/>
            <person name="Lee E.-J."/>
            <person name="Youn H.-D."/>
        </authorList>
    </citation>
    <scope>NUCLEOTIDE SEQUENCE [LARGE SCALE GENOMIC DNA]</scope>
    <source>
        <strain evidence="3 4">KCTC 9819</strain>
    </source>
</reference>
<feature type="compositionally biased region" description="Basic and acidic residues" evidence="1">
    <location>
        <begin position="9"/>
        <end position="22"/>
    </location>
</feature>
<evidence type="ECO:0000313" key="4">
    <source>
        <dbReference type="Proteomes" id="UP000292547"/>
    </source>
</evidence>
<dbReference type="RefSeq" id="WP_031180092.1">
    <property type="nucleotide sequence ID" value="NZ_CP032229.1"/>
</dbReference>
<protein>
    <submittedName>
        <fullName evidence="3">Uncharacterized protein</fullName>
    </submittedName>
</protein>
<accession>A0A4P6TR42</accession>
<dbReference type="KEGG" id="sseo:D0Z67_04805"/>
<keyword evidence="2" id="KW-0812">Transmembrane</keyword>
<keyword evidence="4" id="KW-1185">Reference proteome</keyword>
<feature type="region of interest" description="Disordered" evidence="1">
    <location>
        <begin position="309"/>
        <end position="354"/>
    </location>
</feature>
<feature type="transmembrane region" description="Helical" evidence="2">
    <location>
        <begin position="69"/>
        <end position="88"/>
    </location>
</feature>
<keyword evidence="2" id="KW-0472">Membrane</keyword>